<evidence type="ECO:0000313" key="1">
    <source>
        <dbReference type="EMBL" id="KAA2366103.1"/>
    </source>
</evidence>
<sequence>MPEAQIKIVVELLDAVVANIKYPTVEYIRLMILVISAVGKYNKIDAKNRLQDLYLEILDFKDKGLQAHCKALILHDFDKLGAKADIEQWLSSFDDLQREINKDLSDVLQYAAYHMKVVEGPIKALVCTAPSLVRNVIAQMNTKERKDKAYVLAATEYVRQTDITHFNWEYFKELFYQITYDKTELYKPILELLQKIIDENSKDPMLLCNVKKNYSLFKAIEQVELMCYTFASLYVWLCKNYDKEISFQREVKGDMETCWNKISIPWLQINTGYNIAKELSKISLKEEAREYVAKTTNIRKSQLLSSLSCVAAYTESVNIYVHSLGILIRSGICTEDDIEQFKTLMEYDNNEADTIIMWSRIALEYYGVNNQEWFDKIMNNYVSRPLDKFSKYCQKRVLFQISPALYLSSRVLLYTRLNEFDNNFANACIENIARYIQTKYPYPEYTSTNSIEAQIPLEKKDYDNLLDLMENVQDDGFIFSYTNIITSAIKHNLGSKLSREIQKVLLDKLEDIVTTRLPMTDCIQHDGYKIACLTMIAWSRGESIVVDKLKAQIEGIKNTADQAFLYALLANYLKKVSEKTDFIELALQKTESINYTFDRFNRYELCIQETFHAVPARAHSVATKVMNSLKSENNGSYHDYQRMLDMVRDHDEALADSMLEMIDDDPARLQYKKMLKQRATSSKKIEAAKNNLLLVSRLNNDEQIRFFDRQMEVLIKKKNVVRDFNTTQAIIGKIYENPITDTQNAVLYFIENLYQKNAANGKYKILLRNIHQAILYNLKLVLAIASGTQEKMDRVNRIMSERYDTNDGMIQVGREDKGVKKILEWYKKYPHDILRIIDPHFHAKDLFIIKLLMDINNNLKCFILTKNETQEPLNEIFQNGWNMISAELPGRIEVKACCYEDQQGKTPFHDRWWLLYNTNTDEYQGIRMASPSTLGSRITEISSMDSEAIHSAMNIFNKFFLNMIPKIEGRKLNYEETILR</sequence>
<dbReference type="RefSeq" id="WP_149887832.1">
    <property type="nucleotide sequence ID" value="NZ_VVXK01000028.1"/>
</dbReference>
<organism evidence="1 2">
    <name type="scientific">Alistipes shahii</name>
    <dbReference type="NCBI Taxonomy" id="328814"/>
    <lineage>
        <taxon>Bacteria</taxon>
        <taxon>Pseudomonadati</taxon>
        <taxon>Bacteroidota</taxon>
        <taxon>Bacteroidia</taxon>
        <taxon>Bacteroidales</taxon>
        <taxon>Rikenellaceae</taxon>
        <taxon>Alistipes</taxon>
    </lineage>
</organism>
<dbReference type="Proteomes" id="UP000323567">
    <property type="component" value="Unassembled WGS sequence"/>
</dbReference>
<comment type="caution">
    <text evidence="1">The sequence shown here is derived from an EMBL/GenBank/DDBJ whole genome shotgun (WGS) entry which is preliminary data.</text>
</comment>
<dbReference type="AlphaFoldDB" id="A0A5B3FXL9"/>
<gene>
    <name evidence="1" type="ORF">F2Y13_13905</name>
</gene>
<protein>
    <submittedName>
        <fullName evidence="1">Uncharacterized protein</fullName>
    </submittedName>
</protein>
<evidence type="ECO:0000313" key="2">
    <source>
        <dbReference type="Proteomes" id="UP000323567"/>
    </source>
</evidence>
<proteinExistence type="predicted"/>
<accession>A0A5B3FXL9</accession>
<reference evidence="1 2" key="1">
    <citation type="journal article" date="2019" name="Nat. Med.">
        <title>A library of human gut bacterial isolates paired with longitudinal multiomics data enables mechanistic microbiome research.</title>
        <authorList>
            <person name="Poyet M."/>
            <person name="Groussin M."/>
            <person name="Gibbons S.M."/>
            <person name="Avila-Pacheco J."/>
            <person name="Jiang X."/>
            <person name="Kearney S.M."/>
            <person name="Perrotta A.R."/>
            <person name="Berdy B."/>
            <person name="Zhao S."/>
            <person name="Lieberman T.D."/>
            <person name="Swanson P.K."/>
            <person name="Smith M."/>
            <person name="Roesemann S."/>
            <person name="Alexander J.E."/>
            <person name="Rich S.A."/>
            <person name="Livny J."/>
            <person name="Vlamakis H."/>
            <person name="Clish C."/>
            <person name="Bullock K."/>
            <person name="Deik A."/>
            <person name="Scott J."/>
            <person name="Pierce K.A."/>
            <person name="Xavier R.J."/>
            <person name="Alm E.J."/>
        </authorList>
    </citation>
    <scope>NUCLEOTIDE SEQUENCE [LARGE SCALE GENOMIC DNA]</scope>
    <source>
        <strain evidence="1 2">BIOML-A2</strain>
    </source>
</reference>
<name>A0A5B3FXL9_9BACT</name>
<dbReference type="EMBL" id="VVXK01000028">
    <property type="protein sequence ID" value="KAA2366103.1"/>
    <property type="molecule type" value="Genomic_DNA"/>
</dbReference>